<evidence type="ECO:0000256" key="4">
    <source>
        <dbReference type="ARBA" id="ARBA00038302"/>
    </source>
</evidence>
<name>A0A2M9G7M3_9PROT</name>
<evidence type="ECO:0000256" key="1">
    <source>
        <dbReference type="ARBA" id="ARBA00001933"/>
    </source>
</evidence>
<dbReference type="PANTHER" id="PTHR42735:SF6">
    <property type="entry name" value="SPHINGOSINE-1-PHOSPHATE LYASE 1"/>
    <property type="match status" value="1"/>
</dbReference>
<evidence type="ECO:0000256" key="6">
    <source>
        <dbReference type="RuleBase" id="RU000382"/>
    </source>
</evidence>
<evidence type="ECO:0000313" key="7">
    <source>
        <dbReference type="EMBL" id="PJK31705.1"/>
    </source>
</evidence>
<gene>
    <name evidence="7" type="ORF">CVT23_00705</name>
</gene>
<dbReference type="PANTHER" id="PTHR42735">
    <property type="match status" value="1"/>
</dbReference>
<dbReference type="AlphaFoldDB" id="A0A2M9G7M3"/>
<dbReference type="InterPro" id="IPR050477">
    <property type="entry name" value="GrpII_AminoAcid_Decarb"/>
</dbReference>
<keyword evidence="3 6" id="KW-0456">Lyase</keyword>
<proteinExistence type="inferred from homology"/>
<keyword evidence="2 5" id="KW-0663">Pyridoxal phosphate</keyword>
<keyword evidence="7" id="KW-0808">Transferase</keyword>
<evidence type="ECO:0000256" key="3">
    <source>
        <dbReference type="ARBA" id="ARBA00023239"/>
    </source>
</evidence>
<dbReference type="GO" id="GO:0008483">
    <property type="term" value="F:transaminase activity"/>
    <property type="evidence" value="ECO:0007669"/>
    <property type="project" value="UniProtKB-KW"/>
</dbReference>
<dbReference type="InterPro" id="IPR015424">
    <property type="entry name" value="PyrdxlP-dep_Trfase"/>
</dbReference>
<dbReference type="GO" id="GO:0030170">
    <property type="term" value="F:pyridoxal phosphate binding"/>
    <property type="evidence" value="ECO:0007669"/>
    <property type="project" value="InterPro"/>
</dbReference>
<dbReference type="Pfam" id="PF00282">
    <property type="entry name" value="Pyridoxal_deC"/>
    <property type="match status" value="1"/>
</dbReference>
<comment type="caution">
    <text evidence="7">The sequence shown here is derived from an EMBL/GenBank/DDBJ whole genome shotgun (WGS) entry which is preliminary data.</text>
</comment>
<evidence type="ECO:0000313" key="8">
    <source>
        <dbReference type="Proteomes" id="UP000229498"/>
    </source>
</evidence>
<dbReference type="GO" id="GO:0016830">
    <property type="term" value="F:carbon-carbon lyase activity"/>
    <property type="evidence" value="ECO:0007669"/>
    <property type="project" value="InterPro"/>
</dbReference>
<dbReference type="OrthoDB" id="9803665at2"/>
<evidence type="ECO:0000256" key="5">
    <source>
        <dbReference type="PIRSR" id="PIRSR602129-50"/>
    </source>
</evidence>
<sequence>MEAMKAGDIDWRAGRTPLYVFRATDSAAEIGQAAFNRFFTENALGGKRAFLSVGRMEREVIDMALDLFHAPGDADGHMTTGGSESIFMAVKAARDAHRAAGSKAGQQLNIVMPESAHPAFDKAAQAMEIEMRRVGLAQSRRADPAAMADAADARTMMMVASAPCFPFGVIDPVAEVAAVARERGIWLHVDACVGGYLIPFAKANGEDLPDFDFQVEGVRSISADLHKYGFCPKPASTVFFRDADDMARSAFDFDVWANGRFVTHTIAGTRPAGAVAGAWAVLNHLGREGYCAVARDLLKMARAYRAGIEAVEGLHMLAEPDLTILNFGADGFDIFAAADRMAAKGWLPGRTQDPRGLHLMLSMLHARAREAYLADLAEAVDAVRREGGASAAKAVY</sequence>
<dbReference type="Gene3D" id="3.40.640.10">
    <property type="entry name" value="Type I PLP-dependent aspartate aminotransferase-like (Major domain)"/>
    <property type="match status" value="1"/>
</dbReference>
<keyword evidence="7" id="KW-0032">Aminotransferase</keyword>
<dbReference type="InterPro" id="IPR002129">
    <property type="entry name" value="PyrdxlP-dep_de-COase"/>
</dbReference>
<dbReference type="InterPro" id="IPR015421">
    <property type="entry name" value="PyrdxlP-dep_Trfase_major"/>
</dbReference>
<reference evidence="7 8" key="1">
    <citation type="submission" date="2017-11" db="EMBL/GenBank/DDBJ databases">
        <title>Draft genome sequence of Rhizobiales bacterium SY3-13.</title>
        <authorList>
            <person name="Sun C."/>
        </authorList>
    </citation>
    <scope>NUCLEOTIDE SEQUENCE [LARGE SCALE GENOMIC DNA]</scope>
    <source>
        <strain evidence="7 8">SY3-13</strain>
    </source>
</reference>
<dbReference type="SUPFAM" id="SSF53383">
    <property type="entry name" value="PLP-dependent transferases"/>
    <property type="match status" value="1"/>
</dbReference>
<feature type="modified residue" description="N6-(pyridoxal phosphate)lysine" evidence="5">
    <location>
        <position position="227"/>
    </location>
</feature>
<protein>
    <submittedName>
        <fullName evidence="7">Aspartate aminotransferase family protein</fullName>
    </submittedName>
</protein>
<comment type="similarity">
    <text evidence="4">Belongs to the group II decarboxylase family. Sphingosine-1-phosphate lyase subfamily.</text>
</comment>
<dbReference type="Proteomes" id="UP000229498">
    <property type="component" value="Unassembled WGS sequence"/>
</dbReference>
<organism evidence="7 8">
    <name type="scientific">Minwuia thermotolerans</name>
    <dbReference type="NCBI Taxonomy" id="2056226"/>
    <lineage>
        <taxon>Bacteria</taxon>
        <taxon>Pseudomonadati</taxon>
        <taxon>Pseudomonadota</taxon>
        <taxon>Alphaproteobacteria</taxon>
        <taxon>Minwuiales</taxon>
        <taxon>Minwuiaceae</taxon>
        <taxon>Minwuia</taxon>
    </lineage>
</organism>
<dbReference type="Gene3D" id="3.90.1150.10">
    <property type="entry name" value="Aspartate Aminotransferase, domain 1"/>
    <property type="match status" value="1"/>
</dbReference>
<evidence type="ECO:0000256" key="2">
    <source>
        <dbReference type="ARBA" id="ARBA00022898"/>
    </source>
</evidence>
<dbReference type="InterPro" id="IPR015422">
    <property type="entry name" value="PyrdxlP-dep_Trfase_small"/>
</dbReference>
<accession>A0A2M9G7M3</accession>
<dbReference type="GO" id="GO:0019752">
    <property type="term" value="P:carboxylic acid metabolic process"/>
    <property type="evidence" value="ECO:0007669"/>
    <property type="project" value="InterPro"/>
</dbReference>
<dbReference type="EMBL" id="PHIG01000004">
    <property type="protein sequence ID" value="PJK31705.1"/>
    <property type="molecule type" value="Genomic_DNA"/>
</dbReference>
<keyword evidence="8" id="KW-1185">Reference proteome</keyword>
<comment type="cofactor">
    <cofactor evidence="1 5 6">
        <name>pyridoxal 5'-phosphate</name>
        <dbReference type="ChEBI" id="CHEBI:597326"/>
    </cofactor>
</comment>